<reference evidence="2" key="1">
    <citation type="submission" date="2013-11" db="EMBL/GenBank/DDBJ databases">
        <title>The Genome Sequence of Phytophthora parasitica CJ05E6.</title>
        <authorList>
            <consortium name="The Broad Institute Genomics Platform"/>
            <person name="Russ C."/>
            <person name="Tyler B."/>
            <person name="Panabieres F."/>
            <person name="Shan W."/>
            <person name="Tripathy S."/>
            <person name="Grunwald N."/>
            <person name="Machado M."/>
            <person name="Johnson C.S."/>
            <person name="Arredondo F."/>
            <person name="Hong C."/>
            <person name="Coffey M."/>
            <person name="Young S.K."/>
            <person name="Zeng Q."/>
            <person name="Gargeya S."/>
            <person name="Fitzgerald M."/>
            <person name="Abouelleil A."/>
            <person name="Alvarado L."/>
            <person name="Chapman S.B."/>
            <person name="Gainer-Dewar J."/>
            <person name="Goldberg J."/>
            <person name="Griggs A."/>
            <person name="Gujja S."/>
            <person name="Hansen M."/>
            <person name="Howarth C."/>
            <person name="Imamovic A."/>
            <person name="Ireland A."/>
            <person name="Larimer J."/>
            <person name="McCowan C."/>
            <person name="Murphy C."/>
            <person name="Pearson M."/>
            <person name="Poon T.W."/>
            <person name="Priest M."/>
            <person name="Roberts A."/>
            <person name="Saif S."/>
            <person name="Shea T."/>
            <person name="Sykes S."/>
            <person name="Wortman J."/>
            <person name="Nusbaum C."/>
            <person name="Birren B."/>
        </authorList>
    </citation>
    <scope>NUCLEOTIDE SEQUENCE [LARGE SCALE GENOMIC DNA]</scope>
    <source>
        <strain evidence="2">CJ05E6</strain>
    </source>
</reference>
<dbReference type="Proteomes" id="UP000053864">
    <property type="component" value="Unassembled WGS sequence"/>
</dbReference>
<gene>
    <name evidence="2" type="ORF">L916_21667</name>
</gene>
<accession>W2HQW2</accession>
<evidence type="ECO:0000256" key="1">
    <source>
        <dbReference type="SAM" id="MobiDB-lite"/>
    </source>
</evidence>
<feature type="region of interest" description="Disordered" evidence="1">
    <location>
        <begin position="25"/>
        <end position="47"/>
    </location>
</feature>
<organism evidence="2">
    <name type="scientific">Phytophthora nicotianae</name>
    <name type="common">Potato buckeye rot agent</name>
    <name type="synonym">Phytophthora parasitica</name>
    <dbReference type="NCBI Taxonomy" id="4792"/>
    <lineage>
        <taxon>Eukaryota</taxon>
        <taxon>Sar</taxon>
        <taxon>Stramenopiles</taxon>
        <taxon>Oomycota</taxon>
        <taxon>Peronosporomycetes</taxon>
        <taxon>Peronosporales</taxon>
        <taxon>Peronosporaceae</taxon>
        <taxon>Phytophthora</taxon>
    </lineage>
</organism>
<name>W2HQW2_PHYNI</name>
<sequence length="47" mass="5502">MLAEEQVDEERLHSYPTTIYCRAESILPFEPPQDPEEDVRELDHASD</sequence>
<proteinExistence type="predicted"/>
<protein>
    <submittedName>
        <fullName evidence="2">Uncharacterized protein</fullName>
    </submittedName>
</protein>
<dbReference type="AlphaFoldDB" id="W2HQW2"/>
<evidence type="ECO:0000313" key="2">
    <source>
        <dbReference type="EMBL" id="ETL24320.1"/>
    </source>
</evidence>
<dbReference type="EMBL" id="KI676877">
    <property type="protein sequence ID" value="ETL24320.1"/>
    <property type="molecule type" value="Genomic_DNA"/>
</dbReference>